<evidence type="ECO:0000259" key="1">
    <source>
        <dbReference type="Pfam" id="PF01548"/>
    </source>
</evidence>
<reference evidence="3 4" key="1">
    <citation type="submission" date="2021-01" db="EMBL/GenBank/DDBJ databases">
        <title>Whole genome shotgun sequence of Catellatospora bangladeshensis NBRC 107357.</title>
        <authorList>
            <person name="Komaki H."/>
            <person name="Tamura T."/>
        </authorList>
    </citation>
    <scope>NUCLEOTIDE SEQUENCE [LARGE SCALE GENOMIC DNA]</scope>
    <source>
        <strain evidence="3 4">NBRC 107357</strain>
    </source>
</reference>
<gene>
    <name evidence="3" type="ORF">Cba03nite_73710</name>
</gene>
<dbReference type="PANTHER" id="PTHR33055:SF3">
    <property type="entry name" value="PUTATIVE TRANSPOSASE FOR IS117-RELATED"/>
    <property type="match status" value="1"/>
</dbReference>
<feature type="domain" description="Transposase IS110-like N-terminal" evidence="1">
    <location>
        <begin position="7"/>
        <end position="163"/>
    </location>
</feature>
<dbReference type="InterPro" id="IPR002525">
    <property type="entry name" value="Transp_IS110-like_N"/>
</dbReference>
<dbReference type="Pfam" id="PF01548">
    <property type="entry name" value="DEDD_Tnp_IS110"/>
    <property type="match status" value="1"/>
</dbReference>
<dbReference type="GO" id="GO:0004803">
    <property type="term" value="F:transposase activity"/>
    <property type="evidence" value="ECO:0007669"/>
    <property type="project" value="InterPro"/>
</dbReference>
<feature type="domain" description="Transposase IS116/IS110/IS902 C-terminal" evidence="2">
    <location>
        <begin position="280"/>
        <end position="361"/>
    </location>
</feature>
<name>A0A8J3NMC8_9ACTN</name>
<dbReference type="Proteomes" id="UP000601223">
    <property type="component" value="Unassembled WGS sequence"/>
</dbReference>
<dbReference type="InterPro" id="IPR047650">
    <property type="entry name" value="Transpos_IS110"/>
</dbReference>
<dbReference type="GO" id="GO:0003677">
    <property type="term" value="F:DNA binding"/>
    <property type="evidence" value="ECO:0007669"/>
    <property type="project" value="InterPro"/>
</dbReference>
<dbReference type="GO" id="GO:0006313">
    <property type="term" value="P:DNA transposition"/>
    <property type="evidence" value="ECO:0007669"/>
    <property type="project" value="InterPro"/>
</dbReference>
<protein>
    <submittedName>
        <fullName evidence="3">Mini-circle putative transposase for IS117</fullName>
    </submittedName>
</protein>
<dbReference type="InterPro" id="IPR003346">
    <property type="entry name" value="Transposase_20"/>
</dbReference>
<dbReference type="EMBL" id="BONF01000058">
    <property type="protein sequence ID" value="GIF86022.1"/>
    <property type="molecule type" value="Genomic_DNA"/>
</dbReference>
<keyword evidence="4" id="KW-1185">Reference proteome</keyword>
<dbReference type="PANTHER" id="PTHR33055">
    <property type="entry name" value="TRANSPOSASE FOR INSERTION SEQUENCE ELEMENT IS1111A"/>
    <property type="match status" value="1"/>
</dbReference>
<sequence length="409" mass="45316">MPMRFWAGLDWGVYHHDLAVTDDAGNPVVQLRVTNDLHGLNAALNALREVRRNRRSIPIAIETGRGLMVAGLRQAGQTVVVLNPTRVANYRNRWSAQPKKSDRQDALLLANILRVDGHVQPVQPQPSVHAQAVQEMARAHRRTVQSATLTSQRLRSLLHSYFPAAVTAWAGYDGGITRREARVILSAAPTPTQAARLTPTKLRALLVGGGRIRLVAAQADRLHALFTTRQLRQPVELEETMGQIALTLLHQLDTHLAIGEQQLAQLQELFDRHPHAEVYRSFPGMGTVLAARMLGELGDDLSRFPDPRSLRSFCAAVPITWASGTATKISHRRKVNPVLATIGYRWAFSALTRSQGVRDLYDHRRGCGDGHAAALRRVYARLLNCLHHCLRHATVYDEDAAFPATADEG</sequence>
<dbReference type="NCBIfam" id="NF033542">
    <property type="entry name" value="transpos_IS110"/>
    <property type="match status" value="1"/>
</dbReference>
<proteinExistence type="predicted"/>
<accession>A0A8J3NMC8</accession>
<evidence type="ECO:0000313" key="4">
    <source>
        <dbReference type="Proteomes" id="UP000601223"/>
    </source>
</evidence>
<dbReference type="AlphaFoldDB" id="A0A8J3NMC8"/>
<dbReference type="Pfam" id="PF02371">
    <property type="entry name" value="Transposase_20"/>
    <property type="match status" value="1"/>
</dbReference>
<evidence type="ECO:0000313" key="3">
    <source>
        <dbReference type="EMBL" id="GIF86022.1"/>
    </source>
</evidence>
<organism evidence="3 4">
    <name type="scientific">Catellatospora bangladeshensis</name>
    <dbReference type="NCBI Taxonomy" id="310355"/>
    <lineage>
        <taxon>Bacteria</taxon>
        <taxon>Bacillati</taxon>
        <taxon>Actinomycetota</taxon>
        <taxon>Actinomycetes</taxon>
        <taxon>Micromonosporales</taxon>
        <taxon>Micromonosporaceae</taxon>
        <taxon>Catellatospora</taxon>
    </lineage>
</organism>
<comment type="caution">
    <text evidence="3">The sequence shown here is derived from an EMBL/GenBank/DDBJ whole genome shotgun (WGS) entry which is preliminary data.</text>
</comment>
<evidence type="ECO:0000259" key="2">
    <source>
        <dbReference type="Pfam" id="PF02371"/>
    </source>
</evidence>